<gene>
    <name evidence="3" type="ORF">SAMN05216564_105192</name>
</gene>
<accession>A0A1H3JYW1</accession>
<reference evidence="4" key="1">
    <citation type="submission" date="2016-10" db="EMBL/GenBank/DDBJ databases">
        <authorList>
            <person name="Varghese N."/>
            <person name="Submissions S."/>
        </authorList>
    </citation>
    <scope>NUCLEOTIDE SEQUENCE [LARGE SCALE GENOMIC DNA]</scope>
    <source>
        <strain evidence="4">DC30,IBRC 10041,KCTC 4046</strain>
    </source>
</reference>
<dbReference type="Proteomes" id="UP000199079">
    <property type="component" value="Unassembled WGS sequence"/>
</dbReference>
<organism evidence="3 4">
    <name type="scientific">Halopenitus persicus</name>
    <dbReference type="NCBI Taxonomy" id="1048396"/>
    <lineage>
        <taxon>Archaea</taxon>
        <taxon>Methanobacteriati</taxon>
        <taxon>Methanobacteriota</taxon>
        <taxon>Stenosarchaea group</taxon>
        <taxon>Halobacteria</taxon>
        <taxon>Halobacteriales</taxon>
        <taxon>Haloferacaceae</taxon>
        <taxon>Halopenitus</taxon>
    </lineage>
</organism>
<dbReference type="OrthoDB" id="343042at2157"/>
<evidence type="ECO:0008006" key="5">
    <source>
        <dbReference type="Google" id="ProtNLM"/>
    </source>
</evidence>
<dbReference type="AlphaFoldDB" id="A0A1H3JYW1"/>
<feature type="transmembrane region" description="Helical" evidence="2">
    <location>
        <begin position="57"/>
        <end position="81"/>
    </location>
</feature>
<keyword evidence="2" id="KW-0812">Transmembrane</keyword>
<keyword evidence="4" id="KW-1185">Reference proteome</keyword>
<feature type="transmembrane region" description="Helical" evidence="2">
    <location>
        <begin position="242"/>
        <end position="265"/>
    </location>
</feature>
<feature type="transmembrane region" description="Helical" evidence="2">
    <location>
        <begin position="26"/>
        <end position="51"/>
    </location>
</feature>
<evidence type="ECO:0000256" key="2">
    <source>
        <dbReference type="SAM" id="Phobius"/>
    </source>
</evidence>
<keyword evidence="2" id="KW-0472">Membrane</keyword>
<dbReference type="RefSeq" id="WP_092732866.1">
    <property type="nucleotide sequence ID" value="NZ_FNPC01000005.1"/>
</dbReference>
<protein>
    <recommendedName>
        <fullName evidence="5">Heat shock protein HtpX</fullName>
    </recommendedName>
</protein>
<dbReference type="EMBL" id="FNPC01000005">
    <property type="protein sequence ID" value="SDY45081.1"/>
    <property type="molecule type" value="Genomic_DNA"/>
</dbReference>
<evidence type="ECO:0000313" key="3">
    <source>
        <dbReference type="EMBL" id="SDY45081.1"/>
    </source>
</evidence>
<keyword evidence="2" id="KW-1133">Transmembrane helix</keyword>
<evidence type="ECO:0000256" key="1">
    <source>
        <dbReference type="SAM" id="MobiDB-lite"/>
    </source>
</evidence>
<evidence type="ECO:0000313" key="4">
    <source>
        <dbReference type="Proteomes" id="UP000199079"/>
    </source>
</evidence>
<proteinExistence type="predicted"/>
<feature type="transmembrane region" description="Helical" evidence="2">
    <location>
        <begin position="187"/>
        <end position="206"/>
    </location>
</feature>
<feature type="region of interest" description="Disordered" evidence="1">
    <location>
        <begin position="212"/>
        <end position="233"/>
    </location>
</feature>
<sequence>MSDSDVDGGRSGAGAIATESPSRAELLGAALLAVVPIALLGGPAVLVASIVTDGPMGTGLAVAAAAVVGLGGSYVLGPVIVDRAIDARSAPIGPASGGGSASGDDTSTGDPAVDALVDRVADVADAARVDRPTVRVVDRRAMNVGVVATRAGTTLVVPTRLADLDDPAFDALVTNALLRGESGRARLATALLAPALVVEVLTLLGAELLSRRDGSDGADRGAESERPRMLGAGDRGDRSIPWAAYALGGGLLLVAIAPLWIPFAVGDRLLIGRGRSRTDAATARVGASGIHGTGSIDAASLADALRDARDASGYRDWPPSLDRLSVVPMGDLVTRRVRGTSRQELRVRMARLRSKRSR</sequence>
<name>A0A1H3JYW1_9EURY</name>